<proteinExistence type="predicted"/>
<dbReference type="CDD" id="cd02325">
    <property type="entry name" value="R3H"/>
    <property type="match status" value="1"/>
</dbReference>
<organism evidence="2 3">
    <name type="scientific">Blumeria hordei</name>
    <name type="common">Barley powdery mildew</name>
    <name type="synonym">Blumeria graminis f. sp. hordei</name>
    <dbReference type="NCBI Taxonomy" id="2867405"/>
    <lineage>
        <taxon>Eukaryota</taxon>
        <taxon>Fungi</taxon>
        <taxon>Dikarya</taxon>
        <taxon>Ascomycota</taxon>
        <taxon>Pezizomycotina</taxon>
        <taxon>Leotiomycetes</taxon>
        <taxon>Erysiphales</taxon>
        <taxon>Erysiphaceae</taxon>
        <taxon>Blumeria</taxon>
    </lineage>
</organism>
<evidence type="ECO:0000313" key="2">
    <source>
        <dbReference type="EMBL" id="SZE99433.1"/>
    </source>
</evidence>
<dbReference type="InterPro" id="IPR025952">
    <property type="entry name" value="R3H-assoc_dom"/>
</dbReference>
<protein>
    <recommendedName>
        <fullName evidence="1">R3H-associated N-terminal domain-containing protein</fullName>
    </recommendedName>
</protein>
<sequence length="324" mass="36875">MAILPIVPLTPQHSGLSYLHPVESDYISSFEQTIPDISDVLLERAAASVESHAKFLKAKKDDTLKHDYQSRRDLFIKGHEGSRRRKRYDNANFLNVPNYQPPLPSDWEVHPTHTVHQNVPYYLANLWDSRSHSLPEQRKKNKSGSIRPKVPNNVKLALKKAKGARPLLQGIENQIRNFIQQSIEDDNKQDNKNEILVDSEDEEIVFIGRDSDGRGVIMSDDPKLPTKISKDSESLIFKSDEGSSGFVRWLVHELAEYYGLNSRSEGSSYATSHGMSERKVIVVLKQEHCEGVKNSRLDDLNANHNLSNSKYDLDKMPPPLWSLI</sequence>
<accession>A0A383UI99</accession>
<dbReference type="AlphaFoldDB" id="A0A383UI99"/>
<reference evidence="2 3" key="1">
    <citation type="submission" date="2017-11" db="EMBL/GenBank/DDBJ databases">
        <authorList>
            <person name="Kracher B."/>
        </authorList>
    </citation>
    <scope>NUCLEOTIDE SEQUENCE [LARGE SCALE GENOMIC DNA]</scope>
    <source>
        <strain evidence="2 3">RACE1</strain>
    </source>
</reference>
<dbReference type="Gene3D" id="3.30.1370.50">
    <property type="entry name" value="R3H-like domain"/>
    <property type="match status" value="1"/>
</dbReference>
<dbReference type="InterPro" id="IPR036867">
    <property type="entry name" value="R3H_dom_sf"/>
</dbReference>
<name>A0A383UI99_BLUHO</name>
<dbReference type="SUPFAM" id="SSF82708">
    <property type="entry name" value="R3H domain"/>
    <property type="match status" value="1"/>
</dbReference>
<evidence type="ECO:0000313" key="3">
    <source>
        <dbReference type="Proteomes" id="UP000275772"/>
    </source>
</evidence>
<dbReference type="Pfam" id="PF13902">
    <property type="entry name" value="R3H-assoc"/>
    <property type="match status" value="1"/>
</dbReference>
<dbReference type="EMBL" id="UNSH01000001">
    <property type="protein sequence ID" value="SZE99433.1"/>
    <property type="molecule type" value="Genomic_DNA"/>
</dbReference>
<dbReference type="Proteomes" id="UP000275772">
    <property type="component" value="Unassembled WGS sequence"/>
</dbReference>
<feature type="domain" description="R3H-associated N-terminal" evidence="1">
    <location>
        <begin position="65"/>
        <end position="179"/>
    </location>
</feature>
<evidence type="ECO:0000259" key="1">
    <source>
        <dbReference type="Pfam" id="PF13902"/>
    </source>
</evidence>
<gene>
    <name evidence="2" type="ORF">BLGHR1_10184</name>
</gene>
<dbReference type="GO" id="GO:0003676">
    <property type="term" value="F:nucleic acid binding"/>
    <property type="evidence" value="ECO:0007669"/>
    <property type="project" value="InterPro"/>
</dbReference>
<dbReference type="VEuPathDB" id="FungiDB:BLGHR1_10184"/>